<gene>
    <name evidence="3" type="primary">WBGene00114042</name>
</gene>
<feature type="compositionally biased region" description="Low complexity" evidence="1">
    <location>
        <begin position="65"/>
        <end position="74"/>
    </location>
</feature>
<keyword evidence="4" id="KW-1185">Reference proteome</keyword>
<reference evidence="3" key="2">
    <citation type="submission" date="2022-06" db="UniProtKB">
        <authorList>
            <consortium name="EnsemblMetazoa"/>
        </authorList>
    </citation>
    <scope>IDENTIFICATION</scope>
    <source>
        <strain evidence="3">PS312</strain>
    </source>
</reference>
<sequence length="300" mass="33368">MRTVVLSAVALLLIMLKASQATPASAQPGFSPVRGNYRAADEERAKAASRYSDQPTAMQPPPSVSSPVRPASNSTRLAKAKKAKRCSVVVDAAVGAADAVETRERRRERPDYSTIRRGKRSIPEQKPEEECECDKEEQNEKPANEEACDCEDKDTKDEKCADEKEEKCEMEKEEKCEEKEETEKETEKEESCGCDKNEDDEEETTDAPSTTIAPIDESKILFRFRKVAPSPTAYKVTTPGTEDDDEEEEQEEEGEVTEETTEAASEDDNDEDEVTSSAPVESTTTMPSDEDVTIKYRKAE</sequence>
<dbReference type="AlphaFoldDB" id="A0A2A6CFR8"/>
<evidence type="ECO:0000313" key="3">
    <source>
        <dbReference type="EnsemblMetazoa" id="PPA24488.1"/>
    </source>
</evidence>
<feature type="compositionally biased region" description="Acidic residues" evidence="1">
    <location>
        <begin position="241"/>
        <end position="274"/>
    </location>
</feature>
<feature type="region of interest" description="Disordered" evidence="1">
    <location>
        <begin position="97"/>
        <end position="300"/>
    </location>
</feature>
<accession>A0A2A6CFR8</accession>
<accession>A0A8R1UGQ7</accession>
<feature type="chain" id="PRO_5043321505" evidence="2">
    <location>
        <begin position="22"/>
        <end position="300"/>
    </location>
</feature>
<feature type="compositionally biased region" description="Basic and acidic residues" evidence="1">
    <location>
        <begin position="153"/>
        <end position="196"/>
    </location>
</feature>
<feature type="compositionally biased region" description="Polar residues" evidence="1">
    <location>
        <begin position="275"/>
        <end position="287"/>
    </location>
</feature>
<feature type="region of interest" description="Disordered" evidence="1">
    <location>
        <begin position="21"/>
        <end position="83"/>
    </location>
</feature>
<feature type="signal peptide" evidence="2">
    <location>
        <begin position="1"/>
        <end position="21"/>
    </location>
</feature>
<feature type="compositionally biased region" description="Basic and acidic residues" evidence="1">
    <location>
        <begin position="100"/>
        <end position="111"/>
    </location>
</feature>
<evidence type="ECO:0000256" key="1">
    <source>
        <dbReference type="SAM" id="MobiDB-lite"/>
    </source>
</evidence>
<dbReference type="EnsemblMetazoa" id="PPA24488.1">
    <property type="protein sequence ID" value="PPA24488.1"/>
    <property type="gene ID" value="WBGene00114042"/>
</dbReference>
<reference evidence="4" key="1">
    <citation type="journal article" date="2008" name="Nat. Genet.">
        <title>The Pristionchus pacificus genome provides a unique perspective on nematode lifestyle and parasitism.</title>
        <authorList>
            <person name="Dieterich C."/>
            <person name="Clifton S.W."/>
            <person name="Schuster L.N."/>
            <person name="Chinwalla A."/>
            <person name="Delehaunty K."/>
            <person name="Dinkelacker I."/>
            <person name="Fulton L."/>
            <person name="Fulton R."/>
            <person name="Godfrey J."/>
            <person name="Minx P."/>
            <person name="Mitreva M."/>
            <person name="Roeseler W."/>
            <person name="Tian H."/>
            <person name="Witte H."/>
            <person name="Yang S.P."/>
            <person name="Wilson R.K."/>
            <person name="Sommer R.J."/>
        </authorList>
    </citation>
    <scope>NUCLEOTIDE SEQUENCE [LARGE SCALE GENOMIC DNA]</scope>
    <source>
        <strain evidence="4">PS312</strain>
    </source>
</reference>
<protein>
    <submittedName>
        <fullName evidence="3">Uncharacterized protein</fullName>
    </submittedName>
</protein>
<organism evidence="3 4">
    <name type="scientific">Pristionchus pacificus</name>
    <name type="common">Parasitic nematode worm</name>
    <dbReference type="NCBI Taxonomy" id="54126"/>
    <lineage>
        <taxon>Eukaryota</taxon>
        <taxon>Metazoa</taxon>
        <taxon>Ecdysozoa</taxon>
        <taxon>Nematoda</taxon>
        <taxon>Chromadorea</taxon>
        <taxon>Rhabditida</taxon>
        <taxon>Rhabditina</taxon>
        <taxon>Diplogasteromorpha</taxon>
        <taxon>Diplogasteroidea</taxon>
        <taxon>Neodiplogasteridae</taxon>
        <taxon>Pristionchus</taxon>
    </lineage>
</organism>
<evidence type="ECO:0000313" key="4">
    <source>
        <dbReference type="Proteomes" id="UP000005239"/>
    </source>
</evidence>
<keyword evidence="2" id="KW-0732">Signal</keyword>
<evidence type="ECO:0000256" key="2">
    <source>
        <dbReference type="SAM" id="SignalP"/>
    </source>
</evidence>
<name>A0A2A6CFR8_PRIPA</name>
<dbReference type="Proteomes" id="UP000005239">
    <property type="component" value="Unassembled WGS sequence"/>
</dbReference>
<proteinExistence type="predicted"/>